<keyword evidence="4" id="KW-1185">Reference proteome</keyword>
<dbReference type="PANTHER" id="PTHR10963">
    <property type="entry name" value="GLYCOSYL HYDROLASE-RELATED"/>
    <property type="match status" value="1"/>
</dbReference>
<evidence type="ECO:0000313" key="4">
    <source>
        <dbReference type="Proteomes" id="UP000198521"/>
    </source>
</evidence>
<dbReference type="PROSITE" id="PS51762">
    <property type="entry name" value="GH16_2"/>
    <property type="match status" value="1"/>
</dbReference>
<dbReference type="InterPro" id="IPR050546">
    <property type="entry name" value="Glycosyl_Hydrlase_16"/>
</dbReference>
<accession>A0A1H7SLK9</accession>
<comment type="similarity">
    <text evidence="1">Belongs to the glycosyl hydrolase 16 family.</text>
</comment>
<dbReference type="EMBL" id="FOAB01000005">
    <property type="protein sequence ID" value="SEL73393.1"/>
    <property type="molecule type" value="Genomic_DNA"/>
</dbReference>
<evidence type="ECO:0000313" key="3">
    <source>
        <dbReference type="EMBL" id="SEL73393.1"/>
    </source>
</evidence>
<feature type="domain" description="GH16" evidence="2">
    <location>
        <begin position="129"/>
        <end position="365"/>
    </location>
</feature>
<dbReference type="CDD" id="cd08023">
    <property type="entry name" value="GH16_laminarinase_like"/>
    <property type="match status" value="1"/>
</dbReference>
<name>A0A1H7SLK9_AQUAM</name>
<reference evidence="4" key="1">
    <citation type="submission" date="2016-10" db="EMBL/GenBank/DDBJ databases">
        <authorList>
            <person name="Varghese N."/>
            <person name="Submissions S."/>
        </authorList>
    </citation>
    <scope>NUCLEOTIDE SEQUENCE [LARGE SCALE GENOMIC DNA]</scope>
    <source>
        <strain evidence="4">DSM 25232 / NCIMB 14723 / 92V</strain>
    </source>
</reference>
<dbReference type="PROSITE" id="PS51257">
    <property type="entry name" value="PROKAR_LIPOPROTEIN"/>
    <property type="match status" value="1"/>
</dbReference>
<gene>
    <name evidence="3" type="ORF">SAMN04487910_3214</name>
</gene>
<dbReference type="SUPFAM" id="SSF49899">
    <property type="entry name" value="Concanavalin A-like lectins/glucanases"/>
    <property type="match status" value="1"/>
</dbReference>
<proteinExistence type="inferred from homology"/>
<dbReference type="Pfam" id="PF00722">
    <property type="entry name" value="Glyco_hydro_16"/>
    <property type="match status" value="1"/>
</dbReference>
<evidence type="ECO:0000259" key="2">
    <source>
        <dbReference type="PROSITE" id="PS51762"/>
    </source>
</evidence>
<protein>
    <submittedName>
        <fullName evidence="3">Glycosyl hydrolases family 16</fullName>
    </submittedName>
</protein>
<dbReference type="Gene3D" id="2.60.120.200">
    <property type="match status" value="1"/>
</dbReference>
<dbReference type="RefSeq" id="WP_170837095.1">
    <property type="nucleotide sequence ID" value="NZ_FOAB01000005.1"/>
</dbReference>
<dbReference type="PANTHER" id="PTHR10963:SF55">
    <property type="entry name" value="GLYCOSIDE HYDROLASE FAMILY 16 PROTEIN"/>
    <property type="match status" value="1"/>
</dbReference>
<evidence type="ECO:0000256" key="1">
    <source>
        <dbReference type="ARBA" id="ARBA00006865"/>
    </source>
</evidence>
<dbReference type="GO" id="GO:0004553">
    <property type="term" value="F:hydrolase activity, hydrolyzing O-glycosyl compounds"/>
    <property type="evidence" value="ECO:0007669"/>
    <property type="project" value="InterPro"/>
</dbReference>
<dbReference type="InterPro" id="IPR013320">
    <property type="entry name" value="ConA-like_dom_sf"/>
</dbReference>
<organism evidence="3 4">
    <name type="scientific">Aquimarina amphilecti</name>
    <dbReference type="NCBI Taxonomy" id="1038014"/>
    <lineage>
        <taxon>Bacteria</taxon>
        <taxon>Pseudomonadati</taxon>
        <taxon>Bacteroidota</taxon>
        <taxon>Flavobacteriia</taxon>
        <taxon>Flavobacteriales</taxon>
        <taxon>Flavobacteriaceae</taxon>
        <taxon>Aquimarina</taxon>
    </lineage>
</organism>
<dbReference type="STRING" id="1038014.SAMN04487910_3214"/>
<sequence length="365" mass="40389">MKRVINYIFVFVSLSFMSCNEDNEVFQVERPSGLSVTVDVVGKTTEMPNGDGSGIVIIEATATGVVKYDFYINDTKRASTLDGKYTHTFEAIGINQNDIRVEAVSVSGGISESTRNISILREDDTTDGELIISGPLPGQVLVWSDEFDSGSLDSSNWVFETGDLGVNNELQRYTDRSDNLVVEDGLLKITAKAEQLDGNAYTSARIKTQGKREFRFGTMEARIKLALGQGTWPAFWMLGANIDEVGWPVCGEIDIMEYVGRNPIRTYSNVFFPGNTGADNTTSRSLDVDGLDEGFHVFRAEWDTNKIVFKVDGVEYNTFTITDGLPFRDDFFFILNVAMGGDFGGAVSADFTEATMEVDYVRVYQ</sequence>
<keyword evidence="3" id="KW-0378">Hydrolase</keyword>
<dbReference type="AlphaFoldDB" id="A0A1H7SLK9"/>
<dbReference type="GO" id="GO:0005975">
    <property type="term" value="P:carbohydrate metabolic process"/>
    <property type="evidence" value="ECO:0007669"/>
    <property type="project" value="InterPro"/>
</dbReference>
<dbReference type="InterPro" id="IPR000757">
    <property type="entry name" value="Beta-glucanase-like"/>
</dbReference>
<dbReference type="Proteomes" id="UP000198521">
    <property type="component" value="Unassembled WGS sequence"/>
</dbReference>